<evidence type="ECO:0000256" key="1">
    <source>
        <dbReference type="SAM" id="MobiDB-lite"/>
    </source>
</evidence>
<dbReference type="InParanoid" id="A0A2K2DQB5"/>
<dbReference type="Gramene" id="PNT76476">
    <property type="protein sequence ID" value="PNT76476"/>
    <property type="gene ID" value="BRADI_1g48632v3"/>
</dbReference>
<keyword evidence="4" id="KW-1185">Reference proteome</keyword>
<evidence type="ECO:0000313" key="2">
    <source>
        <dbReference type="EMBL" id="PNT76476.1"/>
    </source>
</evidence>
<sequence>MALFPPLSLWFSDWKRAWRFQNTEQRSGAAWDGGRGEEASGGDGGAWIWFQRRRPLLPSKTGATAALTCACVRQRRGVVRPPDSGRHRRAPSARHDRSASISGCRCQPPSASRDHSPNPRRRCSYRVCRRGHTLPARGRSPSSCRWQLPSSPCRARWPPSARCCLFPSSTHRRRHPPSARHHCR</sequence>
<evidence type="ECO:0000313" key="3">
    <source>
        <dbReference type="EnsemblPlants" id="PNT76476"/>
    </source>
</evidence>
<name>A0A2K2DQB5_BRADI</name>
<accession>A0A2K2DQB5</accession>
<protein>
    <submittedName>
        <fullName evidence="2 3">Uncharacterized protein</fullName>
    </submittedName>
</protein>
<proteinExistence type="predicted"/>
<dbReference type="AlphaFoldDB" id="A0A2K2DQB5"/>
<feature type="region of interest" description="Disordered" evidence="1">
    <location>
        <begin position="79"/>
        <end position="121"/>
    </location>
</feature>
<organism evidence="2">
    <name type="scientific">Brachypodium distachyon</name>
    <name type="common">Purple false brome</name>
    <name type="synonym">Trachynia distachya</name>
    <dbReference type="NCBI Taxonomy" id="15368"/>
    <lineage>
        <taxon>Eukaryota</taxon>
        <taxon>Viridiplantae</taxon>
        <taxon>Streptophyta</taxon>
        <taxon>Embryophyta</taxon>
        <taxon>Tracheophyta</taxon>
        <taxon>Spermatophyta</taxon>
        <taxon>Magnoliopsida</taxon>
        <taxon>Liliopsida</taxon>
        <taxon>Poales</taxon>
        <taxon>Poaceae</taxon>
        <taxon>BOP clade</taxon>
        <taxon>Pooideae</taxon>
        <taxon>Stipodae</taxon>
        <taxon>Brachypodieae</taxon>
        <taxon>Brachypodium</taxon>
    </lineage>
</organism>
<reference evidence="2" key="2">
    <citation type="submission" date="2017-06" db="EMBL/GenBank/DDBJ databases">
        <title>WGS assembly of Brachypodium distachyon.</title>
        <authorList>
            <consortium name="The International Brachypodium Initiative"/>
            <person name="Lucas S."/>
            <person name="Harmon-Smith M."/>
            <person name="Lail K."/>
            <person name="Tice H."/>
            <person name="Grimwood J."/>
            <person name="Bruce D."/>
            <person name="Barry K."/>
            <person name="Shu S."/>
            <person name="Lindquist E."/>
            <person name="Wang M."/>
            <person name="Pitluck S."/>
            <person name="Vogel J.P."/>
            <person name="Garvin D.F."/>
            <person name="Mockler T.C."/>
            <person name="Schmutz J."/>
            <person name="Rokhsar D."/>
            <person name="Bevan M.W."/>
        </authorList>
    </citation>
    <scope>NUCLEOTIDE SEQUENCE</scope>
    <source>
        <strain evidence="2">Bd21</strain>
    </source>
</reference>
<dbReference type="EMBL" id="CM000880">
    <property type="protein sequence ID" value="PNT76476.1"/>
    <property type="molecule type" value="Genomic_DNA"/>
</dbReference>
<gene>
    <name evidence="2" type="ORF">BRADI_1g48632v3</name>
</gene>
<reference evidence="3" key="3">
    <citation type="submission" date="2018-08" db="UniProtKB">
        <authorList>
            <consortium name="EnsemblPlants"/>
        </authorList>
    </citation>
    <scope>IDENTIFICATION</scope>
    <source>
        <strain evidence="3">cv. Bd21</strain>
    </source>
</reference>
<dbReference type="Proteomes" id="UP000008810">
    <property type="component" value="Chromosome 1"/>
</dbReference>
<evidence type="ECO:0000313" key="4">
    <source>
        <dbReference type="Proteomes" id="UP000008810"/>
    </source>
</evidence>
<dbReference type="EnsemblPlants" id="PNT76476">
    <property type="protein sequence ID" value="PNT76476"/>
    <property type="gene ID" value="BRADI_1g48632v3"/>
</dbReference>
<reference evidence="2 3" key="1">
    <citation type="journal article" date="2010" name="Nature">
        <title>Genome sequencing and analysis of the model grass Brachypodium distachyon.</title>
        <authorList>
            <consortium name="International Brachypodium Initiative"/>
        </authorList>
    </citation>
    <scope>NUCLEOTIDE SEQUENCE [LARGE SCALE GENOMIC DNA]</scope>
    <source>
        <strain evidence="2 3">Bd21</strain>
    </source>
</reference>